<dbReference type="PANTHER" id="PTHR33607">
    <property type="entry name" value="ENDONUCLEASE-1"/>
    <property type="match status" value="1"/>
</dbReference>
<keyword evidence="4" id="KW-0255">Endonuclease</keyword>
<sequence length="245" mass="28102">MYFLSLTFSGCSSNNIDKQESPNIGQLPNTPKTFSTTKKVLYNDVYNGHKKTFYCGCKFTSTNKVYLGTCNAEPRKNVSRAKRLEAEHVFPASHFGQHRQCWQQKLCTDSKGNKYGGRKCCNKIDPVFKTAHNDLHNLFPVIGEINGDRSNYNWGMIPGEKQSYGQCDIEVDSSIRRAEPPDNVKGNVARVYLYMSETYGIRLSDQSKQLYQAWNKLDPVDSWEEERNKRIKEAQGNTNRFIKRG</sequence>
<dbReference type="PANTHER" id="PTHR33607:SF2">
    <property type="entry name" value="ENDONUCLEASE-1"/>
    <property type="match status" value="1"/>
</dbReference>
<dbReference type="SUPFAM" id="SSF54060">
    <property type="entry name" value="His-Me finger endonucleases"/>
    <property type="match status" value="1"/>
</dbReference>
<dbReference type="GO" id="GO:0016787">
    <property type="term" value="F:hydrolase activity"/>
    <property type="evidence" value="ECO:0007669"/>
    <property type="project" value="UniProtKB-KW"/>
</dbReference>
<dbReference type="AlphaFoldDB" id="A0A6S6UHF4"/>
<evidence type="ECO:0000313" key="4">
    <source>
        <dbReference type="EMBL" id="CAA6827540.1"/>
    </source>
</evidence>
<name>A0A6S6UHF4_9GAMM</name>
<dbReference type="Pfam" id="PF04231">
    <property type="entry name" value="Endonuclease_1"/>
    <property type="match status" value="1"/>
</dbReference>
<evidence type="ECO:0000256" key="3">
    <source>
        <dbReference type="ARBA" id="ARBA00022801"/>
    </source>
</evidence>
<dbReference type="EMBL" id="CACVAY010000140">
    <property type="protein sequence ID" value="CAA6827540.1"/>
    <property type="molecule type" value="Genomic_DNA"/>
</dbReference>
<protein>
    <submittedName>
        <fullName evidence="4">Endonuclease-1</fullName>
    </submittedName>
</protein>
<dbReference type="InterPro" id="IPR007346">
    <property type="entry name" value="Endonuclease-I"/>
</dbReference>
<keyword evidence="2" id="KW-0540">Nuclease</keyword>
<accession>A0A6S6UHF4</accession>
<dbReference type="GO" id="GO:0004519">
    <property type="term" value="F:endonuclease activity"/>
    <property type="evidence" value="ECO:0007669"/>
    <property type="project" value="UniProtKB-KW"/>
</dbReference>
<proteinExistence type="inferred from homology"/>
<keyword evidence="3" id="KW-0378">Hydrolase</keyword>
<dbReference type="InterPro" id="IPR044925">
    <property type="entry name" value="His-Me_finger_sf"/>
</dbReference>
<evidence type="ECO:0000256" key="1">
    <source>
        <dbReference type="ARBA" id="ARBA00006429"/>
    </source>
</evidence>
<comment type="similarity">
    <text evidence="1">Belongs to the EndA/NucM nuclease family.</text>
</comment>
<reference evidence="4" key="1">
    <citation type="submission" date="2020-01" db="EMBL/GenBank/DDBJ databases">
        <authorList>
            <person name="Meier V. D."/>
            <person name="Meier V D."/>
        </authorList>
    </citation>
    <scope>NUCLEOTIDE SEQUENCE</scope>
    <source>
        <strain evidence="4">HLG_WM_MAG_07</strain>
    </source>
</reference>
<organism evidence="4">
    <name type="scientific">uncultured Thiotrichaceae bacterium</name>
    <dbReference type="NCBI Taxonomy" id="298394"/>
    <lineage>
        <taxon>Bacteria</taxon>
        <taxon>Pseudomonadati</taxon>
        <taxon>Pseudomonadota</taxon>
        <taxon>Gammaproteobacteria</taxon>
        <taxon>Thiotrichales</taxon>
        <taxon>Thiotrichaceae</taxon>
        <taxon>environmental samples</taxon>
    </lineage>
</organism>
<evidence type="ECO:0000256" key="2">
    <source>
        <dbReference type="ARBA" id="ARBA00022722"/>
    </source>
</evidence>
<gene>
    <name evidence="4" type="ORF">HELGO_WM8414</name>
</gene>